<proteinExistence type="inferred from homology"/>
<feature type="transmembrane region" description="Helical" evidence="11">
    <location>
        <begin position="89"/>
        <end position="109"/>
    </location>
</feature>
<evidence type="ECO:0000313" key="13">
    <source>
        <dbReference type="EMBL" id="KAF3043804.1"/>
    </source>
</evidence>
<keyword evidence="7 11" id="KW-1133">Transmembrane helix</keyword>
<keyword evidence="11" id="KW-0811">Translocation</keyword>
<evidence type="ECO:0000256" key="9">
    <source>
        <dbReference type="ARBA" id="ARBA00023136"/>
    </source>
</evidence>
<reference evidence="13" key="1">
    <citation type="submission" date="2019-04" db="EMBL/GenBank/DDBJ databases">
        <title>Sequencing of skin fungus with MAO and IRED activity.</title>
        <authorList>
            <person name="Marsaioli A.J."/>
            <person name="Bonatto J.M.C."/>
            <person name="Reis Junior O."/>
        </authorList>
    </citation>
    <scope>NUCLEOTIDE SEQUENCE</scope>
    <source>
        <strain evidence="13">28M1</strain>
    </source>
</reference>
<comment type="function">
    <text evidence="10">Essential component of the TIM23 complex, a complex that mediates the translocation of transit peptide-containing proteins across the mitochondrial inner membrane. Required to keep the TOM and the TIM23 complexes in close contact. At some point, it is released from the TOM23 complex to allow protein translocation into the mitochondrial matrix.</text>
</comment>
<keyword evidence="5 11" id="KW-0999">Mitochondrion inner membrane</keyword>
<evidence type="ECO:0000256" key="1">
    <source>
        <dbReference type="ARBA" id="ARBA00004434"/>
    </source>
</evidence>
<keyword evidence="6" id="KW-0809">Transit peptide</keyword>
<evidence type="ECO:0000256" key="7">
    <source>
        <dbReference type="ARBA" id="ARBA00022989"/>
    </source>
</evidence>
<evidence type="ECO:0000256" key="3">
    <source>
        <dbReference type="ARBA" id="ARBA00020726"/>
    </source>
</evidence>
<keyword evidence="8 11" id="KW-0496">Mitochondrion</keyword>
<comment type="similarity">
    <text evidence="2 11">Belongs to the TIM21 family.</text>
</comment>
<dbReference type="InterPro" id="IPR038552">
    <property type="entry name" value="Tim21_IMS_sf"/>
</dbReference>
<feature type="region of interest" description="Disordered" evidence="12">
    <location>
        <begin position="36"/>
        <end position="56"/>
    </location>
</feature>
<evidence type="ECO:0000256" key="11">
    <source>
        <dbReference type="RuleBase" id="RU367142"/>
    </source>
</evidence>
<comment type="subcellular location">
    <subcellularLocation>
        <location evidence="1 11">Mitochondrion inner membrane</location>
        <topology evidence="1 11">Single-pass membrane protein</topology>
    </subcellularLocation>
</comment>
<dbReference type="OrthoDB" id="436405at2759"/>
<dbReference type="GO" id="GO:0005744">
    <property type="term" value="C:TIM23 mitochondrial import inner membrane translocase complex"/>
    <property type="evidence" value="ECO:0007669"/>
    <property type="project" value="UniProtKB-UniRule"/>
</dbReference>
<keyword evidence="4 11" id="KW-0812">Transmembrane</keyword>
<dbReference type="PANTHER" id="PTHR13032">
    <property type="entry name" value="MITOCHONDRIAL IMPORT INNER MEMBRANE TRANSLOCASE SUBUNIT TIM21"/>
    <property type="match status" value="1"/>
</dbReference>
<dbReference type="EMBL" id="SWKV01000011">
    <property type="protein sequence ID" value="KAF3043804.1"/>
    <property type="molecule type" value="Genomic_DNA"/>
</dbReference>
<evidence type="ECO:0000256" key="10">
    <source>
        <dbReference type="ARBA" id="ARBA00060204"/>
    </source>
</evidence>
<evidence type="ECO:0000256" key="5">
    <source>
        <dbReference type="ARBA" id="ARBA00022792"/>
    </source>
</evidence>
<gene>
    <name evidence="13" type="ORF">E8E12_010436</name>
</gene>
<dbReference type="InterPro" id="IPR013261">
    <property type="entry name" value="Tim21"/>
</dbReference>
<evidence type="ECO:0000256" key="12">
    <source>
        <dbReference type="SAM" id="MobiDB-lite"/>
    </source>
</evidence>
<comment type="caution">
    <text evidence="13">The sequence shown here is derived from an EMBL/GenBank/DDBJ whole genome shotgun (WGS) entry which is preliminary data.</text>
</comment>
<comment type="subunit">
    <text evidence="11">Component of the TIM23 complex.</text>
</comment>
<dbReference type="Gene3D" id="3.10.450.320">
    <property type="entry name" value="Mitochondrial import inner membrane translocase subunit Tim21"/>
    <property type="match status" value="1"/>
</dbReference>
<dbReference type="FunFam" id="3.10.450.320:FF:000002">
    <property type="entry name" value="Mitochondrial import inner membrane translocase subunit tim21"/>
    <property type="match status" value="1"/>
</dbReference>
<evidence type="ECO:0000256" key="6">
    <source>
        <dbReference type="ARBA" id="ARBA00022946"/>
    </source>
</evidence>
<dbReference type="GO" id="GO:0030150">
    <property type="term" value="P:protein import into mitochondrial matrix"/>
    <property type="evidence" value="ECO:0007669"/>
    <property type="project" value="UniProtKB-UniRule"/>
</dbReference>
<evidence type="ECO:0000256" key="4">
    <source>
        <dbReference type="ARBA" id="ARBA00022692"/>
    </source>
</evidence>
<feature type="compositionally biased region" description="Low complexity" evidence="12">
    <location>
        <begin position="36"/>
        <end position="48"/>
    </location>
</feature>
<name>A0A9P4WVA7_9PLEO</name>
<keyword evidence="11" id="KW-0813">Transport</keyword>
<organism evidence="13 14">
    <name type="scientific">Didymella heteroderae</name>
    <dbReference type="NCBI Taxonomy" id="1769908"/>
    <lineage>
        <taxon>Eukaryota</taxon>
        <taxon>Fungi</taxon>
        <taxon>Dikarya</taxon>
        <taxon>Ascomycota</taxon>
        <taxon>Pezizomycotina</taxon>
        <taxon>Dothideomycetes</taxon>
        <taxon>Pleosporomycetidae</taxon>
        <taxon>Pleosporales</taxon>
        <taxon>Pleosporineae</taxon>
        <taxon>Didymellaceae</taxon>
        <taxon>Didymella</taxon>
    </lineage>
</organism>
<evidence type="ECO:0000256" key="8">
    <source>
        <dbReference type="ARBA" id="ARBA00023128"/>
    </source>
</evidence>
<evidence type="ECO:0000256" key="2">
    <source>
        <dbReference type="ARBA" id="ARBA00010867"/>
    </source>
</evidence>
<keyword evidence="14" id="KW-1185">Reference proteome</keyword>
<accession>A0A9P4WVA7</accession>
<protein>
    <recommendedName>
        <fullName evidence="3 11">Mitochondrial import inner membrane translocase subunit Tim21</fullName>
    </recommendedName>
</protein>
<dbReference type="Proteomes" id="UP000758155">
    <property type="component" value="Unassembled WGS sequence"/>
</dbReference>
<keyword evidence="9 11" id="KW-0472">Membrane</keyword>
<keyword evidence="11" id="KW-0653">Protein transport</keyword>
<dbReference type="AlphaFoldDB" id="A0A9P4WVA7"/>
<dbReference type="PANTHER" id="PTHR13032:SF6">
    <property type="entry name" value="MITOCHONDRIAL IMPORT INNER MEMBRANE TRANSLOCASE SUBUNIT TIM21"/>
    <property type="match status" value="1"/>
</dbReference>
<evidence type="ECO:0000313" key="14">
    <source>
        <dbReference type="Proteomes" id="UP000758155"/>
    </source>
</evidence>
<dbReference type="Pfam" id="PF08294">
    <property type="entry name" value="TIM21"/>
    <property type="match status" value="1"/>
</dbReference>
<sequence length="240" mass="26835">MTALYKPTEAISLLRPSLLLPRIQPSSTRRARAAFSSARNTQAKEPTFPGTPFPEPTRKSITLTGDTGRVRWNELSPGEKVVRTTQQSFNLIIVAVGVIATGGVAYFLFSDVFSPNSKTAYFNEATEKVRQDPRCQKLLGEGSQIAAYGESSFSRYAKNRFISSTEETDKWGTDHLKFRFFVEGNGRQGVVHVHLIKKPSMATYEYAELTVDVKGHRSIDLAAKEKQDNVAPKIFGARWW</sequence>